<protein>
    <submittedName>
        <fullName evidence="1">Uncharacterized protein</fullName>
    </submittedName>
</protein>
<dbReference type="Proteomes" id="UP001320706">
    <property type="component" value="Unassembled WGS sequence"/>
</dbReference>
<name>A0ACC3S6V7_9PEZI</name>
<proteinExistence type="predicted"/>
<dbReference type="EMBL" id="JAMKPW020000040">
    <property type="protein sequence ID" value="KAK8198712.1"/>
    <property type="molecule type" value="Genomic_DNA"/>
</dbReference>
<accession>A0ACC3S6V7</accession>
<sequence length="804" mass="90298">MPIHNDYLAHRPANGTRQGRNEEMEHQKEQVADTEGRTSPTSMFNPFYTGRPRTPVNGGIPGTIDRQRIINRIKSGERQTHSPVRPPSYESQPSYASSQEAQEDGSPACLLPSPVFERRDQPRKDEISGNLASGMEILRPRSALHKGDFRDEQNDSWRYDSYRDSPYPRKQDVDTPLSTSPVAPWHADFPRIARRHFHSEAQPATSPFAGATPGRPRAVSQANSISGSFTYQPPTSPLVYQANAADIPDGKPFRRRSPSPEKNRRYTFSPRSLQNFDPAFDYPASARYNRNRPLPSIRREGTFPYQAHQPRRSVTHFNSLPHTPVPGQRRPSISDGSPLHHAPMVGSYEESILRGRMSTTPSRPLNFVAQIGVLGKGNCKPSLKCPPHVTVPFPAVFYSYASHQPQATSADAQPSPYVGLVDLEHSLQKPEKRDSSRRRRHHDGREHDALSRSHCQASHEGVHEDEQHRQRRQQKRKRRSESPKEPPGGAYRIPQQGQIQIVIKNPNKTAVKLFLVPYDLSDMEPGQKTFIRQRSYSAGPIIDMPADSRKNFGTDRPEASLCATSDPKDRPMLRYLVHLHICCPAKDRYYLYKSIRVVFANRVPDGKERLRNEVQMPEPRYSVYKVSRDSNVGLAPPQADVSHRRRSAIIYPSDAFFGALGDQIPQVGGHELQNTVASSFPYGGSYQFPQSAQSQSRAYRSHNVPNLDSRPGSKESGDRMDVGSLPTDNYQSPTSPSSPSQYVKLGRLSQLASRPGSSTDGSYETLSFSRESSRERTNGRSESLLSRRLKDLEVKSHNTDGGTL</sequence>
<keyword evidence="2" id="KW-1185">Reference proteome</keyword>
<organism evidence="1 2">
    <name type="scientific">Zalaria obscura</name>
    <dbReference type="NCBI Taxonomy" id="2024903"/>
    <lineage>
        <taxon>Eukaryota</taxon>
        <taxon>Fungi</taxon>
        <taxon>Dikarya</taxon>
        <taxon>Ascomycota</taxon>
        <taxon>Pezizomycotina</taxon>
        <taxon>Dothideomycetes</taxon>
        <taxon>Dothideomycetidae</taxon>
        <taxon>Dothideales</taxon>
        <taxon>Zalariaceae</taxon>
        <taxon>Zalaria</taxon>
    </lineage>
</organism>
<reference evidence="1" key="1">
    <citation type="submission" date="2024-02" db="EMBL/GenBank/DDBJ databases">
        <title>Metagenome Assembled Genome of Zalaria obscura JY119.</title>
        <authorList>
            <person name="Vighnesh L."/>
            <person name="Jagadeeshwari U."/>
            <person name="Venkata Ramana C."/>
            <person name="Sasikala C."/>
        </authorList>
    </citation>
    <scope>NUCLEOTIDE SEQUENCE</scope>
    <source>
        <strain evidence="1">JY119</strain>
    </source>
</reference>
<comment type="caution">
    <text evidence="1">The sequence shown here is derived from an EMBL/GenBank/DDBJ whole genome shotgun (WGS) entry which is preliminary data.</text>
</comment>
<evidence type="ECO:0000313" key="1">
    <source>
        <dbReference type="EMBL" id="KAK8198712.1"/>
    </source>
</evidence>
<gene>
    <name evidence="1" type="ORF">M8818_006579</name>
</gene>
<evidence type="ECO:0000313" key="2">
    <source>
        <dbReference type="Proteomes" id="UP001320706"/>
    </source>
</evidence>